<reference evidence="2" key="3">
    <citation type="submission" date="2015-04" db="UniProtKB">
        <authorList>
            <consortium name="EnsemblPlants"/>
        </authorList>
    </citation>
    <scope>IDENTIFICATION</scope>
    <source>
        <strain evidence="2">cv. Jemalong A17</strain>
    </source>
</reference>
<accession>A0A072V4X5</accession>
<reference evidence="1 3" key="1">
    <citation type="journal article" date="2011" name="Nature">
        <title>The Medicago genome provides insight into the evolution of rhizobial symbioses.</title>
        <authorList>
            <person name="Young N.D."/>
            <person name="Debelle F."/>
            <person name="Oldroyd G.E."/>
            <person name="Geurts R."/>
            <person name="Cannon S.B."/>
            <person name="Udvardi M.K."/>
            <person name="Benedito V.A."/>
            <person name="Mayer K.F."/>
            <person name="Gouzy J."/>
            <person name="Schoof H."/>
            <person name="Van de Peer Y."/>
            <person name="Proost S."/>
            <person name="Cook D.R."/>
            <person name="Meyers B.C."/>
            <person name="Spannagl M."/>
            <person name="Cheung F."/>
            <person name="De Mita S."/>
            <person name="Krishnakumar V."/>
            <person name="Gundlach H."/>
            <person name="Zhou S."/>
            <person name="Mudge J."/>
            <person name="Bharti A.K."/>
            <person name="Murray J.D."/>
            <person name="Naoumkina M.A."/>
            <person name="Rosen B."/>
            <person name="Silverstein K.A."/>
            <person name="Tang H."/>
            <person name="Rombauts S."/>
            <person name="Zhao P.X."/>
            <person name="Zhou P."/>
            <person name="Barbe V."/>
            <person name="Bardou P."/>
            <person name="Bechner M."/>
            <person name="Bellec A."/>
            <person name="Berger A."/>
            <person name="Berges H."/>
            <person name="Bidwell S."/>
            <person name="Bisseling T."/>
            <person name="Choisne N."/>
            <person name="Couloux A."/>
            <person name="Denny R."/>
            <person name="Deshpande S."/>
            <person name="Dai X."/>
            <person name="Doyle J.J."/>
            <person name="Dudez A.M."/>
            <person name="Farmer A.D."/>
            <person name="Fouteau S."/>
            <person name="Franken C."/>
            <person name="Gibelin C."/>
            <person name="Gish J."/>
            <person name="Goldstein S."/>
            <person name="Gonzalez A.J."/>
            <person name="Green P.J."/>
            <person name="Hallab A."/>
            <person name="Hartog M."/>
            <person name="Hua A."/>
            <person name="Humphray S.J."/>
            <person name="Jeong D.H."/>
            <person name="Jing Y."/>
            <person name="Jocker A."/>
            <person name="Kenton S.M."/>
            <person name="Kim D.J."/>
            <person name="Klee K."/>
            <person name="Lai H."/>
            <person name="Lang C."/>
            <person name="Lin S."/>
            <person name="Macmil S.L."/>
            <person name="Magdelenat G."/>
            <person name="Matthews L."/>
            <person name="McCorrison J."/>
            <person name="Monaghan E.L."/>
            <person name="Mun J.H."/>
            <person name="Najar F.Z."/>
            <person name="Nicholson C."/>
            <person name="Noirot C."/>
            <person name="O'Bleness M."/>
            <person name="Paule C.R."/>
            <person name="Poulain J."/>
            <person name="Prion F."/>
            <person name="Qin B."/>
            <person name="Qu C."/>
            <person name="Retzel E.F."/>
            <person name="Riddle C."/>
            <person name="Sallet E."/>
            <person name="Samain S."/>
            <person name="Samson N."/>
            <person name="Sanders I."/>
            <person name="Saurat O."/>
            <person name="Scarpelli C."/>
            <person name="Schiex T."/>
            <person name="Segurens B."/>
            <person name="Severin A.J."/>
            <person name="Sherrier D.J."/>
            <person name="Shi R."/>
            <person name="Sims S."/>
            <person name="Singer S.R."/>
            <person name="Sinharoy S."/>
            <person name="Sterck L."/>
            <person name="Viollet A."/>
            <person name="Wang B.B."/>
            <person name="Wang K."/>
            <person name="Wang M."/>
            <person name="Wang X."/>
            <person name="Warfsmann J."/>
            <person name="Weissenbach J."/>
            <person name="White D.D."/>
            <person name="White J.D."/>
            <person name="Wiley G.B."/>
            <person name="Wincker P."/>
            <person name="Xing Y."/>
            <person name="Yang L."/>
            <person name="Yao Z."/>
            <person name="Ying F."/>
            <person name="Zhai J."/>
            <person name="Zhou L."/>
            <person name="Zuber A."/>
            <person name="Denarie J."/>
            <person name="Dixon R.A."/>
            <person name="May G.D."/>
            <person name="Schwartz D.C."/>
            <person name="Rogers J."/>
            <person name="Quetier F."/>
            <person name="Town C.D."/>
            <person name="Roe B.A."/>
        </authorList>
    </citation>
    <scope>NUCLEOTIDE SEQUENCE [LARGE SCALE GENOMIC DNA]</scope>
    <source>
        <strain evidence="1">A17</strain>
        <strain evidence="2 3">cv. Jemalong A17</strain>
    </source>
</reference>
<sequence>MRRRNTLYSSNTMLNEQGSVHHRLNITYMEIVDAMTKMKINFMCQQKTMWVGEKTKELDSSRYKH</sequence>
<name>A0A072V4X5_MEDTR</name>
<protein>
    <submittedName>
        <fullName evidence="1 2">Uncharacterized protein</fullName>
    </submittedName>
</protein>
<dbReference type="EnsemblPlants" id="KEH33250">
    <property type="protein sequence ID" value="KEH33250"/>
    <property type="gene ID" value="MTR_3g032490"/>
</dbReference>
<organism evidence="1 3">
    <name type="scientific">Medicago truncatula</name>
    <name type="common">Barrel medic</name>
    <name type="synonym">Medicago tribuloides</name>
    <dbReference type="NCBI Taxonomy" id="3880"/>
    <lineage>
        <taxon>Eukaryota</taxon>
        <taxon>Viridiplantae</taxon>
        <taxon>Streptophyta</taxon>
        <taxon>Embryophyta</taxon>
        <taxon>Tracheophyta</taxon>
        <taxon>Spermatophyta</taxon>
        <taxon>Magnoliopsida</taxon>
        <taxon>eudicotyledons</taxon>
        <taxon>Gunneridae</taxon>
        <taxon>Pentapetalae</taxon>
        <taxon>rosids</taxon>
        <taxon>fabids</taxon>
        <taxon>Fabales</taxon>
        <taxon>Fabaceae</taxon>
        <taxon>Papilionoideae</taxon>
        <taxon>50 kb inversion clade</taxon>
        <taxon>NPAAA clade</taxon>
        <taxon>Hologalegina</taxon>
        <taxon>IRL clade</taxon>
        <taxon>Trifolieae</taxon>
        <taxon>Medicago</taxon>
    </lineage>
</organism>
<dbReference type="AlphaFoldDB" id="A0A072V4X5"/>
<evidence type="ECO:0000313" key="3">
    <source>
        <dbReference type="Proteomes" id="UP000002051"/>
    </source>
</evidence>
<evidence type="ECO:0000313" key="2">
    <source>
        <dbReference type="EnsemblPlants" id="KEH33250"/>
    </source>
</evidence>
<dbReference type="Proteomes" id="UP000002051">
    <property type="component" value="Chromosome 3"/>
</dbReference>
<reference evidence="1 3" key="2">
    <citation type="journal article" date="2014" name="BMC Genomics">
        <title>An improved genome release (version Mt4.0) for the model legume Medicago truncatula.</title>
        <authorList>
            <person name="Tang H."/>
            <person name="Krishnakumar V."/>
            <person name="Bidwell S."/>
            <person name="Rosen B."/>
            <person name="Chan A."/>
            <person name="Zhou S."/>
            <person name="Gentzbittel L."/>
            <person name="Childs K.L."/>
            <person name="Yandell M."/>
            <person name="Gundlach H."/>
            <person name="Mayer K.F."/>
            <person name="Schwartz D.C."/>
            <person name="Town C.D."/>
        </authorList>
    </citation>
    <scope>GENOME REANNOTATION</scope>
    <source>
        <strain evidence="1">A17</strain>
        <strain evidence="2 3">cv. Jemalong A17</strain>
    </source>
</reference>
<proteinExistence type="predicted"/>
<dbReference type="EMBL" id="CM001219">
    <property type="protein sequence ID" value="KEH33250.1"/>
    <property type="molecule type" value="Genomic_DNA"/>
</dbReference>
<gene>
    <name evidence="1" type="ordered locus">MTR_3g032490</name>
</gene>
<dbReference type="HOGENOM" id="CLU_199990_0_0_1"/>
<keyword evidence="3" id="KW-1185">Reference proteome</keyword>
<evidence type="ECO:0000313" key="1">
    <source>
        <dbReference type="EMBL" id="KEH33250.1"/>
    </source>
</evidence>